<dbReference type="InterPro" id="IPR011006">
    <property type="entry name" value="CheY-like_superfamily"/>
</dbReference>
<dbReference type="SUPFAM" id="SSF52172">
    <property type="entry name" value="CheY-like"/>
    <property type="match status" value="1"/>
</dbReference>
<evidence type="ECO:0000256" key="3">
    <source>
        <dbReference type="ARBA" id="ARBA00022553"/>
    </source>
</evidence>
<dbReference type="InterPro" id="IPR005467">
    <property type="entry name" value="His_kinase_dom"/>
</dbReference>
<organism evidence="16 17">
    <name type="scientific">Paraburkholderia rhizosphaerae</name>
    <dbReference type="NCBI Taxonomy" id="480658"/>
    <lineage>
        <taxon>Bacteria</taxon>
        <taxon>Pseudomonadati</taxon>
        <taxon>Pseudomonadota</taxon>
        <taxon>Betaproteobacteria</taxon>
        <taxon>Burkholderiales</taxon>
        <taxon>Burkholderiaceae</taxon>
        <taxon>Paraburkholderia</taxon>
    </lineage>
</organism>
<evidence type="ECO:0000259" key="15">
    <source>
        <dbReference type="PROSITE" id="PS50110"/>
    </source>
</evidence>
<dbReference type="GO" id="GO:0000155">
    <property type="term" value="F:phosphorelay sensor kinase activity"/>
    <property type="evidence" value="ECO:0007669"/>
    <property type="project" value="InterPro"/>
</dbReference>
<dbReference type="InterPro" id="IPR003594">
    <property type="entry name" value="HATPase_dom"/>
</dbReference>
<dbReference type="InterPro" id="IPR004358">
    <property type="entry name" value="Sig_transdc_His_kin-like_C"/>
</dbReference>
<dbReference type="InterPro" id="IPR003661">
    <property type="entry name" value="HisK_dim/P_dom"/>
</dbReference>
<feature type="modified residue" description="4-aspartylphosphate" evidence="11">
    <location>
        <position position="589"/>
    </location>
</feature>
<sequence length="667" mass="73077">MGRPSDRQPSARRPDDGCATTGRPRDGHPATGRSATDKPADGQPAADPSTTACATVQPLTRRSPHPWRRRVVYALIWLTALAAPTAAIGYLLYSSLLNPRLTERAAAYDGFYWDAAQLQIAYARLESQLLQYETGIDGNYAQLRLQYHLLQSKLRVMAGSTRQLAAQAALAEQQQLEIQKLTAMLDALEPTLDALPRDPMLADKIVLELRRHWEKLNDLALSRRFSEVADRAALSTDFIAKRRLLFVAGVVLLMLSAAASVQLVVNARRRTKLIQQQRAALDAEHEATQAAREASLAKDAFLGMISHELRTPLHAIVSSIELLGFTVHSDADRKVIRRLETAARQLETQMKDLTDYARLGAGKLELRHEQFDPRELLASVVDESEPAAHARGLAFESGASGVAGLVESDPHRIRQIVTNLVTNAIRYTERGAVTLRFEQHADALAVVVRDTGPGVPTEQIPLIFKEFTRLDERRTRRFDGAGMGLAIVQGLVDLFGGRIAVDSRIGEGTTFTVTIPVKPVAPPVAPRVAAHAQQRGARPRVLIVDDNQLVRESLCEMVEHMGYGGAVVGSADAAHEWLATRQCELILLDLQMPDKDGYAFIHEFAAHDARAQHVPVIAVTAYTPGLQMHAAADLFFDYLTKPVRYDVLQAAIQRALTGRSGGAAAVA</sequence>
<dbReference type="InterPro" id="IPR036890">
    <property type="entry name" value="HATPase_C_sf"/>
</dbReference>
<evidence type="ECO:0000256" key="9">
    <source>
        <dbReference type="ARBA" id="ARBA00058004"/>
    </source>
</evidence>
<dbReference type="InterPro" id="IPR001789">
    <property type="entry name" value="Sig_transdc_resp-reg_receiver"/>
</dbReference>
<evidence type="ECO:0000256" key="7">
    <source>
        <dbReference type="ARBA" id="ARBA00023012"/>
    </source>
</evidence>
<dbReference type="Gene3D" id="3.40.50.2300">
    <property type="match status" value="1"/>
</dbReference>
<dbReference type="SMART" id="SM00448">
    <property type="entry name" value="REC"/>
    <property type="match status" value="1"/>
</dbReference>
<reference evidence="16 17" key="1">
    <citation type="submission" date="2019-03" db="EMBL/GenBank/DDBJ databases">
        <title>Genomic Encyclopedia of Type Strains, Phase III (KMG-III): the genomes of soil and plant-associated and newly described type strains.</title>
        <authorList>
            <person name="Whitman W."/>
        </authorList>
    </citation>
    <scope>NUCLEOTIDE SEQUENCE [LARGE SCALE GENOMIC DNA]</scope>
    <source>
        <strain evidence="16 17">LMG 29544</strain>
    </source>
</reference>
<keyword evidence="6 16" id="KW-0418">Kinase</keyword>
<dbReference type="InterPro" id="IPR036097">
    <property type="entry name" value="HisK_dim/P_sf"/>
</dbReference>
<dbReference type="OrthoDB" id="8887826at2"/>
<evidence type="ECO:0000256" key="6">
    <source>
        <dbReference type="ARBA" id="ARBA00022777"/>
    </source>
</evidence>
<dbReference type="PANTHER" id="PTHR43047:SF72">
    <property type="entry name" value="OSMOSENSING HISTIDINE PROTEIN KINASE SLN1"/>
    <property type="match status" value="1"/>
</dbReference>
<dbReference type="Gene3D" id="3.30.565.10">
    <property type="entry name" value="Histidine kinase-like ATPase, C-terminal domain"/>
    <property type="match status" value="1"/>
</dbReference>
<dbReference type="CDD" id="cd16922">
    <property type="entry name" value="HATPase_EvgS-ArcB-TorS-like"/>
    <property type="match status" value="1"/>
</dbReference>
<protein>
    <recommendedName>
        <fullName evidence="10">Virulence sensor protein BvgS</fullName>
        <ecNumber evidence="2">2.7.13.3</ecNumber>
    </recommendedName>
</protein>
<evidence type="ECO:0000256" key="4">
    <source>
        <dbReference type="ARBA" id="ARBA00022679"/>
    </source>
</evidence>
<feature type="region of interest" description="Disordered" evidence="12">
    <location>
        <begin position="1"/>
        <end position="51"/>
    </location>
</feature>
<evidence type="ECO:0000256" key="12">
    <source>
        <dbReference type="SAM" id="MobiDB-lite"/>
    </source>
</evidence>
<comment type="function">
    <text evidence="9">Member of the two-component regulatory system BvgS/BvgA. Phosphorylates BvgA via a four-step phosphorelay in response to environmental signals.</text>
</comment>
<feature type="transmembrane region" description="Helical" evidence="13">
    <location>
        <begin position="71"/>
        <end position="93"/>
    </location>
</feature>
<dbReference type="SMART" id="SM00388">
    <property type="entry name" value="HisKA"/>
    <property type="match status" value="1"/>
</dbReference>
<dbReference type="PRINTS" id="PR00344">
    <property type="entry name" value="BCTRLSENSOR"/>
</dbReference>
<dbReference type="EMBL" id="SORE01000014">
    <property type="protein sequence ID" value="TDY45433.1"/>
    <property type="molecule type" value="Genomic_DNA"/>
</dbReference>
<evidence type="ECO:0000256" key="2">
    <source>
        <dbReference type="ARBA" id="ARBA00012438"/>
    </source>
</evidence>
<evidence type="ECO:0000313" key="16">
    <source>
        <dbReference type="EMBL" id="TDY45433.1"/>
    </source>
</evidence>
<accession>A0A4R8LLG0</accession>
<evidence type="ECO:0000256" key="5">
    <source>
        <dbReference type="ARBA" id="ARBA00022729"/>
    </source>
</evidence>
<dbReference type="SUPFAM" id="SSF55874">
    <property type="entry name" value="ATPase domain of HSP90 chaperone/DNA topoisomerase II/histidine kinase"/>
    <property type="match status" value="1"/>
</dbReference>
<feature type="transmembrane region" description="Helical" evidence="13">
    <location>
        <begin position="244"/>
        <end position="265"/>
    </location>
</feature>
<keyword evidence="4" id="KW-0808">Transferase</keyword>
<dbReference type="PROSITE" id="PS50110">
    <property type="entry name" value="RESPONSE_REGULATORY"/>
    <property type="match status" value="1"/>
</dbReference>
<dbReference type="PROSITE" id="PS50109">
    <property type="entry name" value="HIS_KIN"/>
    <property type="match status" value="1"/>
</dbReference>
<keyword evidence="3 11" id="KW-0597">Phosphoprotein</keyword>
<gene>
    <name evidence="16" type="ORF">BX592_114100</name>
</gene>
<dbReference type="SUPFAM" id="SSF47384">
    <property type="entry name" value="Homodimeric domain of signal transducing histidine kinase"/>
    <property type="match status" value="1"/>
</dbReference>
<dbReference type="FunFam" id="3.30.565.10:FF:000010">
    <property type="entry name" value="Sensor histidine kinase RcsC"/>
    <property type="match status" value="1"/>
</dbReference>
<keyword evidence="7" id="KW-0902">Two-component regulatory system</keyword>
<keyword evidence="13" id="KW-1133">Transmembrane helix</keyword>
<feature type="domain" description="Histidine kinase" evidence="14">
    <location>
        <begin position="304"/>
        <end position="519"/>
    </location>
</feature>
<dbReference type="PANTHER" id="PTHR43047">
    <property type="entry name" value="TWO-COMPONENT HISTIDINE PROTEIN KINASE"/>
    <property type="match status" value="1"/>
</dbReference>
<evidence type="ECO:0000256" key="11">
    <source>
        <dbReference type="PROSITE-ProRule" id="PRU00169"/>
    </source>
</evidence>
<keyword evidence="17" id="KW-1185">Reference proteome</keyword>
<comment type="caution">
    <text evidence="16">The sequence shown here is derived from an EMBL/GenBank/DDBJ whole genome shotgun (WGS) entry which is preliminary data.</text>
</comment>
<dbReference type="Pfam" id="PF00072">
    <property type="entry name" value="Response_reg"/>
    <property type="match status" value="1"/>
</dbReference>
<keyword evidence="13" id="KW-0472">Membrane</keyword>
<dbReference type="CDD" id="cd17546">
    <property type="entry name" value="REC_hyHK_CKI1_RcsC-like"/>
    <property type="match status" value="1"/>
</dbReference>
<evidence type="ECO:0000256" key="8">
    <source>
        <dbReference type="ARBA" id="ARBA00023026"/>
    </source>
</evidence>
<dbReference type="SMART" id="SM00387">
    <property type="entry name" value="HATPase_c"/>
    <property type="match status" value="1"/>
</dbReference>
<dbReference type="AlphaFoldDB" id="A0A4R8LLG0"/>
<dbReference type="EC" id="2.7.13.3" evidence="2"/>
<evidence type="ECO:0000256" key="10">
    <source>
        <dbReference type="ARBA" id="ARBA00070152"/>
    </source>
</evidence>
<evidence type="ECO:0000313" key="17">
    <source>
        <dbReference type="Proteomes" id="UP000295509"/>
    </source>
</evidence>
<evidence type="ECO:0000256" key="13">
    <source>
        <dbReference type="SAM" id="Phobius"/>
    </source>
</evidence>
<dbReference type="Pfam" id="PF02518">
    <property type="entry name" value="HATPase_c"/>
    <property type="match status" value="1"/>
</dbReference>
<keyword evidence="13" id="KW-0812">Transmembrane</keyword>
<dbReference type="GO" id="GO:0009927">
    <property type="term" value="F:histidine phosphotransfer kinase activity"/>
    <property type="evidence" value="ECO:0007669"/>
    <property type="project" value="TreeGrafter"/>
</dbReference>
<dbReference type="Pfam" id="PF00512">
    <property type="entry name" value="HisKA"/>
    <property type="match status" value="1"/>
</dbReference>
<dbReference type="Gene3D" id="1.10.287.130">
    <property type="match status" value="1"/>
</dbReference>
<proteinExistence type="predicted"/>
<dbReference type="GO" id="GO:0005886">
    <property type="term" value="C:plasma membrane"/>
    <property type="evidence" value="ECO:0007669"/>
    <property type="project" value="TreeGrafter"/>
</dbReference>
<evidence type="ECO:0000259" key="14">
    <source>
        <dbReference type="PROSITE" id="PS50109"/>
    </source>
</evidence>
<comment type="catalytic activity">
    <reaction evidence="1">
        <text>ATP + protein L-histidine = ADP + protein N-phospho-L-histidine.</text>
        <dbReference type="EC" id="2.7.13.3"/>
    </reaction>
</comment>
<keyword evidence="8" id="KW-0843">Virulence</keyword>
<keyword evidence="5" id="KW-0732">Signal</keyword>
<dbReference type="Proteomes" id="UP000295509">
    <property type="component" value="Unassembled WGS sequence"/>
</dbReference>
<name>A0A4R8LLG0_9BURK</name>
<dbReference type="CDD" id="cd00082">
    <property type="entry name" value="HisKA"/>
    <property type="match status" value="1"/>
</dbReference>
<feature type="domain" description="Response regulatory" evidence="15">
    <location>
        <begin position="540"/>
        <end position="656"/>
    </location>
</feature>
<evidence type="ECO:0000256" key="1">
    <source>
        <dbReference type="ARBA" id="ARBA00000085"/>
    </source>
</evidence>